<dbReference type="VEuPathDB" id="VectorBase:ASIC003893"/>
<protein>
    <submittedName>
        <fullName evidence="4">AGAP010887-PA-like protein</fullName>
    </submittedName>
</protein>
<dbReference type="EnsemblMetazoa" id="ASIC003893-RA">
    <property type="protein sequence ID" value="ASIC003893-PA"/>
    <property type="gene ID" value="ASIC003893"/>
</dbReference>
<keyword evidence="1 2" id="KW-0193">Cuticle</keyword>
<dbReference type="PANTHER" id="PTHR10380:SF241">
    <property type="entry name" value="CUTICULAR PROTEIN 47EG-RELATED"/>
    <property type="match status" value="1"/>
</dbReference>
<dbReference type="PROSITE" id="PS51155">
    <property type="entry name" value="CHIT_BIND_RR_2"/>
    <property type="match status" value="1"/>
</dbReference>
<feature type="compositionally biased region" description="Polar residues" evidence="3">
    <location>
        <begin position="465"/>
        <end position="478"/>
    </location>
</feature>
<organism evidence="4">
    <name type="scientific">Anopheles sinensis</name>
    <name type="common">Mosquito</name>
    <dbReference type="NCBI Taxonomy" id="74873"/>
    <lineage>
        <taxon>Eukaryota</taxon>
        <taxon>Metazoa</taxon>
        <taxon>Ecdysozoa</taxon>
        <taxon>Arthropoda</taxon>
        <taxon>Hexapoda</taxon>
        <taxon>Insecta</taxon>
        <taxon>Pterygota</taxon>
        <taxon>Neoptera</taxon>
        <taxon>Endopterygota</taxon>
        <taxon>Diptera</taxon>
        <taxon>Nematocera</taxon>
        <taxon>Culicoidea</taxon>
        <taxon>Culicidae</taxon>
        <taxon>Anophelinae</taxon>
        <taxon>Anopheles</taxon>
    </lineage>
</organism>
<reference evidence="5" key="2">
    <citation type="submission" date="2020-05" db="UniProtKB">
        <authorList>
            <consortium name="EnsemblMetazoa"/>
        </authorList>
    </citation>
    <scope>IDENTIFICATION</scope>
</reference>
<sequence>MGESSNGNGIYVRTGSYVRRHSRSATSLYPLGSPPLRTKICRSRHHHHQHHRLRVVTATAIRVLESAACSSKKLEASLSRPKHKLFAVQIISATYSPSGSSFQSSFSNQHDPQDGNATRKKILYPRCSNCINSSSFSRQALLTAFCAVLGLASAARLDNLYGAPAPAASYQGGGGDSNVLNAPRRDGQFGGVSPANQYLPPSAGGQQGSYPSVAPLGQPSGPGPQQGSFGGAYNPQPSGPSYGGSGNALRPSGPAGGFQGNSFQSQTTPIPILRYENVNNGDGSYRFDYATGNGIQHQEEGFLRNLGPEKSEQVVSGGYSYTAPDGQQYSVQYKADANGFQPVGDHLPTPPPLPQELQEAYDLHARLHAEAAARPKNPAYQEPQTPGRQYGAPQPQGGVPQGQYYPQQTNQYQPPQQPQQPQQPQYQQPQPQYHHQQTPQYQPSSPNAIQGYPSAPANQYLPPNKRQQGFNPNTGYTY</sequence>
<dbReference type="EMBL" id="KE524791">
    <property type="protein sequence ID" value="KFB36726.1"/>
    <property type="molecule type" value="Genomic_DNA"/>
</dbReference>
<evidence type="ECO:0000256" key="2">
    <source>
        <dbReference type="PROSITE-ProRule" id="PRU00497"/>
    </source>
</evidence>
<dbReference type="GO" id="GO:0008010">
    <property type="term" value="F:structural constituent of chitin-based larval cuticle"/>
    <property type="evidence" value="ECO:0007669"/>
    <property type="project" value="TreeGrafter"/>
</dbReference>
<feature type="compositionally biased region" description="Low complexity" evidence="3">
    <location>
        <begin position="217"/>
        <end position="227"/>
    </location>
</feature>
<evidence type="ECO:0000256" key="3">
    <source>
        <dbReference type="SAM" id="MobiDB-lite"/>
    </source>
</evidence>
<evidence type="ECO:0000256" key="1">
    <source>
        <dbReference type="ARBA" id="ARBA00022460"/>
    </source>
</evidence>
<feature type="region of interest" description="Disordered" evidence="3">
    <location>
        <begin position="168"/>
        <end position="265"/>
    </location>
</feature>
<dbReference type="GO" id="GO:0062129">
    <property type="term" value="C:chitin-based extracellular matrix"/>
    <property type="evidence" value="ECO:0007669"/>
    <property type="project" value="TreeGrafter"/>
</dbReference>
<dbReference type="InterPro" id="IPR050468">
    <property type="entry name" value="Cuticle_Struct_Prot"/>
</dbReference>
<dbReference type="OrthoDB" id="6515429at2759"/>
<keyword evidence="6" id="KW-1185">Reference proteome</keyword>
<dbReference type="PANTHER" id="PTHR10380">
    <property type="entry name" value="CUTICLE PROTEIN"/>
    <property type="match status" value="1"/>
</dbReference>
<dbReference type="PROSITE" id="PS00233">
    <property type="entry name" value="CHIT_BIND_RR_1"/>
    <property type="match status" value="1"/>
</dbReference>
<dbReference type="STRING" id="74873.A0A084VFI2"/>
<dbReference type="VEuPathDB" id="VectorBase:ASIS011740"/>
<dbReference type="InterPro" id="IPR031311">
    <property type="entry name" value="CHIT_BIND_RR_consensus"/>
</dbReference>
<dbReference type="EMBL" id="ATLV01012409">
    <property type="status" value="NOT_ANNOTATED_CDS"/>
    <property type="molecule type" value="Genomic_DNA"/>
</dbReference>
<dbReference type="AlphaFoldDB" id="A0A084VFI2"/>
<dbReference type="PRINTS" id="PR00947">
    <property type="entry name" value="CUTICLE"/>
</dbReference>
<feature type="compositionally biased region" description="Low complexity" evidence="3">
    <location>
        <begin position="389"/>
        <end position="443"/>
    </location>
</feature>
<proteinExistence type="predicted"/>
<dbReference type="InterPro" id="IPR000618">
    <property type="entry name" value="Insect_cuticle"/>
</dbReference>
<feature type="region of interest" description="Disordered" evidence="3">
    <location>
        <begin position="374"/>
        <end position="478"/>
    </location>
</feature>
<gene>
    <name evidence="4" type="ORF">ZHAS_00003893</name>
</gene>
<accession>A0A084VFI2</accession>
<dbReference type="OMA" id="GSYRFDY"/>
<dbReference type="Pfam" id="PF00379">
    <property type="entry name" value="Chitin_bind_4"/>
    <property type="match status" value="1"/>
</dbReference>
<name>A0A084VFI2_ANOSI</name>
<evidence type="ECO:0000313" key="5">
    <source>
        <dbReference type="EnsemblMetazoa" id="ASIC003893-PA"/>
    </source>
</evidence>
<dbReference type="Proteomes" id="UP000030765">
    <property type="component" value="Unassembled WGS sequence"/>
</dbReference>
<evidence type="ECO:0000313" key="4">
    <source>
        <dbReference type="EMBL" id="KFB36726.1"/>
    </source>
</evidence>
<reference evidence="4 6" key="1">
    <citation type="journal article" date="2014" name="BMC Genomics">
        <title>Genome sequence of Anopheles sinensis provides insight into genetics basis of mosquito competence for malaria parasites.</title>
        <authorList>
            <person name="Zhou D."/>
            <person name="Zhang D."/>
            <person name="Ding G."/>
            <person name="Shi L."/>
            <person name="Hou Q."/>
            <person name="Ye Y."/>
            <person name="Xu Y."/>
            <person name="Zhou H."/>
            <person name="Xiong C."/>
            <person name="Li S."/>
            <person name="Yu J."/>
            <person name="Hong S."/>
            <person name="Yu X."/>
            <person name="Zou P."/>
            <person name="Chen C."/>
            <person name="Chang X."/>
            <person name="Wang W."/>
            <person name="Lv Y."/>
            <person name="Sun Y."/>
            <person name="Ma L."/>
            <person name="Shen B."/>
            <person name="Zhu C."/>
        </authorList>
    </citation>
    <scope>NUCLEOTIDE SEQUENCE [LARGE SCALE GENOMIC DNA]</scope>
</reference>
<evidence type="ECO:0000313" key="6">
    <source>
        <dbReference type="Proteomes" id="UP000030765"/>
    </source>
</evidence>